<organism evidence="2">
    <name type="scientific">Rhizophagus irregularis (strain DAOM 181602 / DAOM 197198 / MUCL 43194)</name>
    <name type="common">Arbuscular mycorrhizal fungus</name>
    <name type="synonym">Glomus intraradices</name>
    <dbReference type="NCBI Taxonomy" id="747089"/>
    <lineage>
        <taxon>Eukaryota</taxon>
        <taxon>Fungi</taxon>
        <taxon>Fungi incertae sedis</taxon>
        <taxon>Mucoromycota</taxon>
        <taxon>Glomeromycotina</taxon>
        <taxon>Glomeromycetes</taxon>
        <taxon>Glomerales</taxon>
        <taxon>Glomeraceae</taxon>
        <taxon>Rhizophagus</taxon>
    </lineage>
</organism>
<dbReference type="HOGENOM" id="CLU_018294_7_3_1"/>
<dbReference type="Pfam" id="PF03221">
    <property type="entry name" value="HTH_Tnp_Tc5"/>
    <property type="match status" value="1"/>
</dbReference>
<dbReference type="GO" id="GO:0003677">
    <property type="term" value="F:DNA binding"/>
    <property type="evidence" value="ECO:0007669"/>
    <property type="project" value="UniProtKB-KW"/>
</dbReference>
<keyword evidence="1" id="KW-0238">DNA-binding</keyword>
<accession>U9SI26</accession>
<sequence>MPPTCLQKTKRERTAINIDIKKEICKYMLANTDIKHADVALFFNTKYKLDIDRSTITKIWQSLSAGLSLTDAILQQKGLELAQMLNISENQLKFTNGWVYRFKKRNGLQKIRFLEEASSAPLATFSEK</sequence>
<proteinExistence type="predicted"/>
<reference evidence="2" key="1">
    <citation type="submission" date="2013-07" db="EMBL/GenBank/DDBJ databases">
        <title>The genome of an arbuscular mycorrhizal fungus provides insights into the evolution of the oldest plant symbiosis.</title>
        <authorList>
            <consortium name="DOE Joint Genome Institute"/>
            <person name="Tisserant E."/>
            <person name="Malbreil M."/>
            <person name="Kuo A."/>
            <person name="Kohler A."/>
            <person name="Symeonidi A."/>
            <person name="Balestrini R."/>
            <person name="Charron P."/>
            <person name="Duensing N."/>
            <person name="Frei-dit-Frey N."/>
            <person name="Gianinazzi-Pearson V."/>
            <person name="Gilbert B."/>
            <person name="Handa Y."/>
            <person name="Hijri M."/>
            <person name="Kaul R."/>
            <person name="Kawaguchi M."/>
            <person name="Krajinski F."/>
            <person name="Lammers P."/>
            <person name="Lapierre D."/>
            <person name="Masclaux F.G."/>
            <person name="Murat C."/>
            <person name="Morin E."/>
            <person name="Ndikumana S."/>
            <person name="Pagni M."/>
            <person name="Petitpierre D."/>
            <person name="Requena N."/>
            <person name="Rosikiewicz P."/>
            <person name="Riley R."/>
            <person name="Saito K."/>
            <person name="San Clemente H."/>
            <person name="Shapiro H."/>
            <person name="van Tuinen D."/>
            <person name="Becard G."/>
            <person name="Bonfante P."/>
            <person name="Paszkowski U."/>
            <person name="Shachar-Hill Y."/>
            <person name="Young J.P."/>
            <person name="Sanders I.R."/>
            <person name="Henrissat B."/>
            <person name="Rensing S.A."/>
            <person name="Grigoriev I.V."/>
            <person name="Corradi N."/>
            <person name="Roux C."/>
            <person name="Martin F."/>
        </authorList>
    </citation>
    <scope>NUCLEOTIDE SEQUENCE</scope>
    <source>
        <strain evidence="2">DAOM 197198</strain>
    </source>
</reference>
<dbReference type="SMART" id="SM00674">
    <property type="entry name" value="CENPB"/>
    <property type="match status" value="1"/>
</dbReference>
<gene>
    <name evidence="2" type="ORF">GLOINDRAFT_14333</name>
</gene>
<name>U9SI26_RHIID</name>
<dbReference type="VEuPathDB" id="FungiDB:RhiirFUN_019974"/>
<dbReference type="SUPFAM" id="SSF46689">
    <property type="entry name" value="Homeodomain-like"/>
    <property type="match status" value="1"/>
</dbReference>
<dbReference type="InterPro" id="IPR006600">
    <property type="entry name" value="HTH_CenpB_DNA-bd_dom"/>
</dbReference>
<protein>
    <submittedName>
        <fullName evidence="2">Uncharacterized protein</fullName>
    </submittedName>
</protein>
<dbReference type="PROSITE" id="PS51253">
    <property type="entry name" value="HTH_CENPB"/>
    <property type="match status" value="1"/>
</dbReference>
<dbReference type="InterPro" id="IPR009057">
    <property type="entry name" value="Homeodomain-like_sf"/>
</dbReference>
<dbReference type="AlphaFoldDB" id="U9SI26"/>
<dbReference type="EMBL" id="KI301799">
    <property type="protein sequence ID" value="ERZ94726.1"/>
    <property type="molecule type" value="Genomic_DNA"/>
</dbReference>
<evidence type="ECO:0000256" key="1">
    <source>
        <dbReference type="ARBA" id="ARBA00023125"/>
    </source>
</evidence>
<dbReference type="Gene3D" id="1.10.10.60">
    <property type="entry name" value="Homeodomain-like"/>
    <property type="match status" value="1"/>
</dbReference>
<evidence type="ECO:0000313" key="2">
    <source>
        <dbReference type="EMBL" id="ERZ94726.1"/>
    </source>
</evidence>